<evidence type="ECO:0000256" key="1">
    <source>
        <dbReference type="ARBA" id="ARBA00009369"/>
    </source>
</evidence>
<keyword evidence="6" id="KW-0175">Coiled coil</keyword>
<evidence type="ECO:0000313" key="8">
    <source>
        <dbReference type="EMBL" id="KJY48641.1"/>
    </source>
</evidence>
<reference evidence="8 9" key="1">
    <citation type="submission" date="2014-12" db="EMBL/GenBank/DDBJ databases">
        <title>Comparative genomics of the lactic acid bacteria isolated from the honey bee gut.</title>
        <authorList>
            <person name="Ellegaard K.M."/>
            <person name="Tamarit D."/>
            <person name="Javelind E."/>
            <person name="Olofsson T."/>
            <person name="Andersson S.G."/>
            <person name="Vasquez A."/>
        </authorList>
    </citation>
    <scope>NUCLEOTIDE SEQUENCE [LARGE SCALE GENOMIC DNA]</scope>
    <source>
        <strain evidence="8 9">Hon2</strain>
    </source>
</reference>
<protein>
    <recommendedName>
        <fullName evidence="2 5">Cell shape-determining protein MreC</fullName>
    </recommendedName>
    <alternativeName>
        <fullName evidence="4 5">Cell shape protein MreC</fullName>
    </alternativeName>
</protein>
<dbReference type="Pfam" id="PF04085">
    <property type="entry name" value="MreC"/>
    <property type="match status" value="1"/>
</dbReference>
<dbReference type="Proteomes" id="UP000033695">
    <property type="component" value="Unassembled WGS sequence"/>
</dbReference>
<evidence type="ECO:0000256" key="4">
    <source>
        <dbReference type="ARBA" id="ARBA00032089"/>
    </source>
</evidence>
<evidence type="ECO:0000313" key="9">
    <source>
        <dbReference type="Proteomes" id="UP000033695"/>
    </source>
</evidence>
<dbReference type="PATRIC" id="fig|1218508.4.peg.1029"/>
<dbReference type="InterPro" id="IPR007221">
    <property type="entry name" value="MreC"/>
</dbReference>
<keyword evidence="9" id="KW-1185">Reference proteome</keyword>
<dbReference type="Gene3D" id="2.40.10.340">
    <property type="entry name" value="Rod shape-determining protein MreC, domain 1"/>
    <property type="match status" value="1"/>
</dbReference>
<dbReference type="InterPro" id="IPR042175">
    <property type="entry name" value="Cell/Rod_MreC_2"/>
</dbReference>
<dbReference type="NCBIfam" id="TIGR00219">
    <property type="entry name" value="mreC"/>
    <property type="match status" value="1"/>
</dbReference>
<dbReference type="InterPro" id="IPR042177">
    <property type="entry name" value="Cell/Rod_1"/>
</dbReference>
<keyword evidence="3 5" id="KW-0133">Cell shape</keyword>
<organism evidence="8 9">
    <name type="scientific">Bombilactobacillus mellis</name>
    <dbReference type="NCBI Taxonomy" id="1218508"/>
    <lineage>
        <taxon>Bacteria</taxon>
        <taxon>Bacillati</taxon>
        <taxon>Bacillota</taxon>
        <taxon>Bacilli</taxon>
        <taxon>Lactobacillales</taxon>
        <taxon>Lactobacillaceae</taxon>
        <taxon>Bombilactobacillus</taxon>
    </lineage>
</organism>
<evidence type="ECO:0000256" key="5">
    <source>
        <dbReference type="PIRNR" id="PIRNR038471"/>
    </source>
</evidence>
<comment type="function">
    <text evidence="5">Involved in formation and maintenance of cell shape.</text>
</comment>
<dbReference type="EMBL" id="JXBZ01000008">
    <property type="protein sequence ID" value="KJY48641.1"/>
    <property type="molecule type" value="Genomic_DNA"/>
</dbReference>
<dbReference type="RefSeq" id="WP_045922903.1">
    <property type="nucleotide sequence ID" value="NZ_JAAEDY010000001.1"/>
</dbReference>
<evidence type="ECO:0000256" key="6">
    <source>
        <dbReference type="SAM" id="Coils"/>
    </source>
</evidence>
<evidence type="ECO:0000256" key="2">
    <source>
        <dbReference type="ARBA" id="ARBA00013855"/>
    </source>
</evidence>
<dbReference type="OrthoDB" id="9792313at2"/>
<dbReference type="AlphaFoldDB" id="A0A0F4KTV0"/>
<dbReference type="PIRSF" id="PIRSF038471">
    <property type="entry name" value="MreC"/>
    <property type="match status" value="1"/>
</dbReference>
<dbReference type="InterPro" id="IPR055342">
    <property type="entry name" value="MreC_beta-barrel_core"/>
</dbReference>
<evidence type="ECO:0000259" key="7">
    <source>
        <dbReference type="Pfam" id="PF04085"/>
    </source>
</evidence>
<comment type="caution">
    <text evidence="8">The sequence shown here is derived from an EMBL/GenBank/DDBJ whole genome shotgun (WGS) entry which is preliminary data.</text>
</comment>
<evidence type="ECO:0000256" key="3">
    <source>
        <dbReference type="ARBA" id="ARBA00022960"/>
    </source>
</evidence>
<dbReference type="HOGENOM" id="CLU_042663_1_1_9"/>
<proteinExistence type="inferred from homology"/>
<feature type="coiled-coil region" evidence="6">
    <location>
        <begin position="79"/>
        <end position="116"/>
    </location>
</feature>
<dbReference type="PANTHER" id="PTHR34138:SF1">
    <property type="entry name" value="CELL SHAPE-DETERMINING PROTEIN MREC"/>
    <property type="match status" value="1"/>
</dbReference>
<dbReference type="Gene3D" id="2.40.10.350">
    <property type="entry name" value="Rod shape-determining protein MreC, domain 2"/>
    <property type="match status" value="1"/>
</dbReference>
<dbReference type="GO" id="GO:0008360">
    <property type="term" value="P:regulation of cell shape"/>
    <property type="evidence" value="ECO:0007669"/>
    <property type="project" value="UniProtKB-KW"/>
</dbReference>
<accession>A0A0F4KTV0</accession>
<dbReference type="STRING" id="1218508.JG29_10440"/>
<gene>
    <name evidence="8" type="primary">mreC</name>
    <name evidence="8" type="ORF">JG29_10440</name>
</gene>
<dbReference type="Gene3D" id="1.20.5.490">
    <property type="entry name" value="Single helix bin"/>
    <property type="match status" value="1"/>
</dbReference>
<sequence length="286" mass="30979">MHNFFSNKKLIIIMVVVILVVSMITASLTLGQKKSQPALIHQAANDGLGLIGSVVSAPINGVRDIGDNVHSLFTTYQENRRLKANIDDLAQTKAQINALKKENKELKQLVKLNKTLTDYHQMTASVTSRSPNNWQNYLIINKGALAGVKKDMPVMAGSGLIGRIVEVNQTNSKVSLISTDKSLSNKFAVEVTKEDGTNTSGIIGRYDKEHNLLVMTNVAAPDKIKAGQLVITSGLGGLTPRGLYVGKVVSIKKDDYGLASSIFIKPATDLNNFTVVTVISRDVRHG</sequence>
<dbReference type="PANTHER" id="PTHR34138">
    <property type="entry name" value="CELL SHAPE-DETERMINING PROTEIN MREC"/>
    <property type="match status" value="1"/>
</dbReference>
<feature type="domain" description="Rod shape-determining protein MreC beta-barrel core" evidence="7">
    <location>
        <begin position="126"/>
        <end position="279"/>
    </location>
</feature>
<dbReference type="GO" id="GO:0005886">
    <property type="term" value="C:plasma membrane"/>
    <property type="evidence" value="ECO:0007669"/>
    <property type="project" value="TreeGrafter"/>
</dbReference>
<name>A0A0F4KTV0_9LACO</name>
<comment type="similarity">
    <text evidence="1 5">Belongs to the MreC family.</text>
</comment>